<name>A0A8H8DAZ8_9ASCO</name>
<feature type="region of interest" description="Disordered" evidence="13">
    <location>
        <begin position="2104"/>
        <end position="2138"/>
    </location>
</feature>
<feature type="zinc finger region" description="C3H1-type" evidence="11">
    <location>
        <begin position="1948"/>
        <end position="1978"/>
    </location>
</feature>
<dbReference type="Pfam" id="PF10366">
    <property type="entry name" value="Vps39_1"/>
    <property type="match status" value="1"/>
</dbReference>
<dbReference type="RefSeq" id="XP_067546347.1">
    <property type="nucleotide sequence ID" value="XM_067693980.1"/>
</dbReference>
<dbReference type="InterPro" id="IPR000571">
    <property type="entry name" value="Znf_CCCH"/>
</dbReference>
<dbReference type="SUPFAM" id="SSF90229">
    <property type="entry name" value="CCCH zinc finger"/>
    <property type="match status" value="1"/>
</dbReference>
<dbReference type="GO" id="GO:0008270">
    <property type="term" value="F:zinc ion binding"/>
    <property type="evidence" value="ECO:0007669"/>
    <property type="project" value="UniProtKB-KW"/>
</dbReference>
<feature type="repeat" description="CHCR" evidence="12">
    <location>
        <begin position="1667"/>
        <end position="1829"/>
    </location>
</feature>
<dbReference type="Pfam" id="PF04192">
    <property type="entry name" value="Utp21"/>
    <property type="match status" value="1"/>
</dbReference>
<feature type="repeat" description="WD" evidence="10">
    <location>
        <begin position="593"/>
        <end position="634"/>
    </location>
</feature>
<feature type="domain" description="C3H1-type" evidence="14">
    <location>
        <begin position="2062"/>
        <end position="2088"/>
    </location>
</feature>
<evidence type="ECO:0000313" key="17">
    <source>
        <dbReference type="Proteomes" id="UP000669133"/>
    </source>
</evidence>
<feature type="zinc finger region" description="C3H1-type" evidence="11">
    <location>
        <begin position="1980"/>
        <end position="2007"/>
    </location>
</feature>
<evidence type="ECO:0000259" key="15">
    <source>
        <dbReference type="PROSITE" id="PS50219"/>
    </source>
</evidence>
<feature type="zinc finger region" description="C3H1-type" evidence="11">
    <location>
        <begin position="2008"/>
        <end position="2036"/>
    </location>
</feature>
<dbReference type="PROSITE" id="PS50103">
    <property type="entry name" value="ZF_C3H1"/>
    <property type="match status" value="5"/>
</dbReference>
<sequence>MVELLDKRRRVEGTGPQKAPKPSRIFSPFRVLGNVTDSTPFAIGTLGSTFYAVTSTGRTFQIYDLATLHLLFVSQKQTKSKITCFATHHHYVFAAYGNEIGIFRRGRLEETLTCETTGVLTHLCYFGEYLVAGSTEGDLFVFKKSQGSKYPTELYSVIKAVNTSVDGTIVGIVHPPTYLNKIAVATSTSVLIVNVRSGKVLFRLPQHQFGDEVLSCIECAPALDIAAVGTTTGNVFIFNMRKGTILGDKIVTSGSESSSKVTSISFRTDGQSHLVASLNNGDLYFHDLEKNSRVHILRNAHKESFGGVAKAQFLNGQPIVLTNGGDNHLKEFVFDPSLTTTNSSIITPPRHLRSRGGHSAPPVAIAFPEEDKTHFLLSASRDRSFWSFSLRKDAQAQEFSQRLHKSKDGKRQAGVVGSLKEKFPEIIAVSSSEARTGDWENIITAHKDEPFARTWDSSTKRVGRNVLNTVDQGLCKSVCISQCGNFGLVGSSLGGIGVYNLQSGLLRKKYMLHKQAVTGLAIDGMNRKMVSTGLDGVVGFYDFGKSKYLGKLQLDAPITTMVYHKQSDLIACTLDDLSIVVIDVSTQKVVRVLIGHSNRISGLDFSPDGRWIVSVGLDSTLRTWDLPTGGCIDGVILPVVATSVKFSPIGDLIATTHVSGNGISLWTNRAQFKPVSTRHIEEDEFSTILLPNAAGDGGSTVLDGALDEEQDQDEYALGKYETKNQIDDSLITLSQGPRTKFSTLLHLDTIKQNNKPKAAVKKPEKAPFFLSLSGEAVGDRASVAEGVKHKDAHESTEENSRLLSLKEENGHAFESEFTKTLRSSAEAKDYDAFLSYLVGLPPATLDLEIRSLNAQPPYEEMTNFITALIVGLKSNSNFELIETIFSLYLKVHGDVVHQNDESSELRAAIAEYSQKSQEMSEKMDEAFKYCSNILEPSTRLRISHFRQSTSKTTSVLQLEDRIYVGCSNGDLLVFTASGQPDADKGQEYPTLNSTASTVQSSATRSVRSFKSYADTRNLFADDHGYTLSATFKNLTIDGSAISSIQILPIVNPQPNTQKTIVLITSISGLKIYELVGSHTNLIYSFDETKFANPFYVEHDGSRILIIGYRKKLLILSIKNKSRNVLQFNKVKEMSLKDRIRTINTYNGGELLLGTESDYFLLSVDNFELRSLSGDGHPDIFTHATSFTYFGLSASDPSVWTLPTDGNLVILIKDTTVVQLDKKTNEISTSPIKLSTIPLGVLSISPMYLVAIYSKRLEVIDLKGSVIQKFSHHIMSSSIVSDFNGSTLILASGSNIFHFNVVAYQQQLTQFLGVSGRVSGPSRQQDNDLKLMGLEKAIQLVSLLPAESGEFFNSLKSKELKLRELYKLKAIYLFDAYSKFHESLVDIGCEWLLPFRDVLALFPAFLNAETQLGGNEDGRDTRVPITNPVKNVTIEDLELNPITESEYETDATAKKSIKPVKRSLKQQNTRRFAKAVNNLIIYLTEQRRILLQFHGKRSIQWRDVELEPIDIYPAVENQLEQVSIIIDTSLFLCYFHCKPMLLGPLLRLPNNKCDSKIVHECLMSNVHNHIQQRNLKQPNFIKELLDFYYGRGLHREALEMMYNLAHDDKQVNHSNEDDNNYDDIIKSPLLTVQYLSKLTNEHLSLILEYAKWVIDADSSNSEKLFMNDSYECESYDSEMIYQFFIKRKAYGTAIRYLEWLLYESDVKDKLKRSKHFSAFETKLCCLYLKEISSEVNVDEYYERLSKILQSSEFYDPWPVLKDIPTTENKMLRLTVFVYKRLEEHEKAIDVLYNQLNDLDSAMSYCSTIYEKPNGVTLGTSLFHKLLEDLLVNFKENVDDIATLLSREGSKLSIHKVFELLPPSFPLKKLSSYLVNSVQKVDTKVHESRMGAQLYKVGSTNLKYKVLNLQDEGYKINSSKQKCSICNERLGYGYFTFETFLRNEYNFGLNPDRPICPLYNPHNPQSCPLGSNCPNKHVSQMYFNKVVCKHWLRGLCKKGDHCEFLHEYNLRKMPECLFYSKNGFCTQGSECLYQHIDPQSKIPECMNYNAGFCAEGPNCKNRHVRRTICPYYMAGFCPKGPECEHTHPRFDYHNLYLRIKPDPIRATQSQEVESESNGDGNGNGNGQIEGASGDSNAIAV</sequence>
<evidence type="ECO:0000256" key="6">
    <source>
        <dbReference type="ARBA" id="ARBA00022833"/>
    </source>
</evidence>
<gene>
    <name evidence="16" type="ORF">I9W82_004864</name>
</gene>
<evidence type="ECO:0000256" key="12">
    <source>
        <dbReference type="PROSITE-ProRule" id="PRU01006"/>
    </source>
</evidence>
<dbReference type="SMART" id="SM00320">
    <property type="entry name" value="WD40"/>
    <property type="match status" value="10"/>
</dbReference>
<dbReference type="InterPro" id="IPR036322">
    <property type="entry name" value="WD40_repeat_dom_sf"/>
</dbReference>
<dbReference type="GO" id="GO:0034388">
    <property type="term" value="C:Pwp2p-containing subcomplex of 90S preribosome"/>
    <property type="evidence" value="ECO:0007669"/>
    <property type="project" value="TreeGrafter"/>
</dbReference>
<keyword evidence="5 11" id="KW-0863">Zinc-finger</keyword>
<reference evidence="16 17" key="1">
    <citation type="submission" date="2020-12" db="EMBL/GenBank/DDBJ databases">
        <title>Effect of drift, selection, and recombination on the evolution of hybrid genomes in Candida yeast pathogens.</title>
        <authorList>
            <person name="Mixao V."/>
            <person name="Ksiezopolska E."/>
            <person name="Saus E."/>
            <person name="Boekhout T."/>
            <person name="Gacser A."/>
            <person name="Gabaldon T."/>
        </authorList>
    </citation>
    <scope>NUCLEOTIDE SEQUENCE [LARGE SCALE GENOMIC DNA]</scope>
    <source>
        <strain evidence="16 17">BP57</strain>
    </source>
</reference>
<evidence type="ECO:0000256" key="4">
    <source>
        <dbReference type="ARBA" id="ARBA00022737"/>
    </source>
</evidence>
<evidence type="ECO:0000256" key="10">
    <source>
        <dbReference type="PROSITE-ProRule" id="PRU00221"/>
    </source>
</evidence>
<dbReference type="SUPFAM" id="SSF50998">
    <property type="entry name" value="Quinoprotein alcohol dehydrogenase-like"/>
    <property type="match status" value="2"/>
</dbReference>
<comment type="caution">
    <text evidence="16">The sequence shown here is derived from an EMBL/GenBank/DDBJ whole genome shotgun (WGS) entry which is preliminary data.</text>
</comment>
<feature type="domain" description="CNH" evidence="15">
    <location>
        <begin position="949"/>
        <end position="1288"/>
    </location>
</feature>
<dbReference type="InterPro" id="IPR019775">
    <property type="entry name" value="WD40_repeat_CS"/>
</dbReference>
<dbReference type="SUPFAM" id="SSF50978">
    <property type="entry name" value="WD40 repeat-like"/>
    <property type="match status" value="1"/>
</dbReference>
<feature type="zinc finger region" description="C3H1-type" evidence="11">
    <location>
        <begin position="2062"/>
        <end position="2088"/>
    </location>
</feature>
<proteinExistence type="inferred from homology"/>
<dbReference type="SMART" id="SM00356">
    <property type="entry name" value="ZnF_C3H1"/>
    <property type="match status" value="5"/>
</dbReference>
<evidence type="ECO:0000256" key="2">
    <source>
        <dbReference type="ARBA" id="ARBA00022574"/>
    </source>
</evidence>
<dbReference type="InterPro" id="IPR015943">
    <property type="entry name" value="WD40/YVTN_repeat-like_dom_sf"/>
</dbReference>
<dbReference type="PROSITE" id="PS00678">
    <property type="entry name" value="WD_REPEATS_1"/>
    <property type="match status" value="1"/>
</dbReference>
<keyword evidence="17" id="KW-1185">Reference proteome</keyword>
<dbReference type="FunFam" id="4.10.1000.10:FF:000012">
    <property type="entry name" value="cleavage and polyadenylation specificity factor subunit 4"/>
    <property type="match status" value="1"/>
</dbReference>
<dbReference type="EMBL" id="JAEOAQ010000007">
    <property type="protein sequence ID" value="KAG5417231.1"/>
    <property type="molecule type" value="Genomic_DNA"/>
</dbReference>
<comment type="similarity">
    <text evidence="1">Belongs to the CPSF4/YTH1 family.</text>
</comment>
<dbReference type="PANTHER" id="PTHR22840:SF12">
    <property type="entry name" value="WD REPEAT-CONTAINING PROTEIN 36"/>
    <property type="match status" value="1"/>
</dbReference>
<evidence type="ECO:0000256" key="11">
    <source>
        <dbReference type="PROSITE-ProRule" id="PRU00723"/>
    </source>
</evidence>
<evidence type="ECO:0000256" key="8">
    <source>
        <dbReference type="ARBA" id="ARBA00026226"/>
    </source>
</evidence>
<dbReference type="GO" id="GO:0098588">
    <property type="term" value="C:bounding membrane of organelle"/>
    <property type="evidence" value="ECO:0007669"/>
    <property type="project" value="UniProtKB-ARBA"/>
</dbReference>
<dbReference type="GO" id="GO:0003723">
    <property type="term" value="F:RNA binding"/>
    <property type="evidence" value="ECO:0007669"/>
    <property type="project" value="UniProtKB-KW"/>
</dbReference>
<evidence type="ECO:0000256" key="13">
    <source>
        <dbReference type="SAM" id="MobiDB-lite"/>
    </source>
</evidence>
<evidence type="ECO:0000256" key="5">
    <source>
        <dbReference type="ARBA" id="ARBA00022771"/>
    </source>
</evidence>
<evidence type="ECO:0000259" key="14">
    <source>
        <dbReference type="PROSITE" id="PS50103"/>
    </source>
</evidence>
<dbReference type="PROSITE" id="PS50294">
    <property type="entry name" value="WD_REPEATS_REGION"/>
    <property type="match status" value="1"/>
</dbReference>
<feature type="domain" description="C3H1-type" evidence="14">
    <location>
        <begin position="1980"/>
        <end position="2007"/>
    </location>
</feature>
<protein>
    <recommendedName>
        <fullName evidence="8">mRNA 3'-end-processing protein YTH1</fullName>
    </recommendedName>
    <alternativeName>
        <fullName evidence="9">mRNA 3'-end-processing protein yth1</fullName>
    </alternativeName>
</protein>
<keyword evidence="4" id="KW-0677">Repeat</keyword>
<dbReference type="PROSITE" id="PS50219">
    <property type="entry name" value="CNH"/>
    <property type="match status" value="1"/>
</dbReference>
<feature type="domain" description="C3H1-type" evidence="14">
    <location>
        <begin position="2037"/>
        <end position="2061"/>
    </location>
</feature>
<dbReference type="GO" id="GO:0032040">
    <property type="term" value="C:small-subunit processome"/>
    <property type="evidence" value="ECO:0007669"/>
    <property type="project" value="InterPro"/>
</dbReference>
<feature type="zinc finger region" description="C3H1-type" evidence="11">
    <location>
        <begin position="2037"/>
        <end position="2061"/>
    </location>
</feature>
<accession>A0A8H8DAZ8</accession>
<keyword evidence="3 11" id="KW-0479">Metal-binding</keyword>
<dbReference type="InterPro" id="IPR011047">
    <property type="entry name" value="Quinoprotein_ADH-like_sf"/>
</dbReference>
<organism evidence="16 17">
    <name type="scientific">Candida metapsilosis</name>
    <dbReference type="NCBI Taxonomy" id="273372"/>
    <lineage>
        <taxon>Eukaryota</taxon>
        <taxon>Fungi</taxon>
        <taxon>Dikarya</taxon>
        <taxon>Ascomycota</taxon>
        <taxon>Saccharomycotina</taxon>
        <taxon>Pichiomycetes</taxon>
        <taxon>Debaryomycetaceae</taxon>
        <taxon>Candida/Lodderomyces clade</taxon>
        <taxon>Candida</taxon>
    </lineage>
</organism>
<dbReference type="InterPro" id="IPR001180">
    <property type="entry name" value="CNH_dom"/>
</dbReference>
<feature type="domain" description="C3H1-type" evidence="14">
    <location>
        <begin position="1948"/>
        <end position="1978"/>
    </location>
</feature>
<dbReference type="Gene3D" id="2.130.10.10">
    <property type="entry name" value="YVTN repeat-like/Quinoprotein amine dehydrogenase"/>
    <property type="match status" value="2"/>
</dbReference>
<dbReference type="PROSITE" id="PS50236">
    <property type="entry name" value="CHCR"/>
    <property type="match status" value="1"/>
</dbReference>
<dbReference type="GO" id="GO:0016192">
    <property type="term" value="P:vesicle-mediated transport"/>
    <property type="evidence" value="ECO:0007669"/>
    <property type="project" value="InterPro"/>
</dbReference>
<dbReference type="InterPro" id="IPR007319">
    <property type="entry name" value="WDR36/Utp21_C"/>
</dbReference>
<evidence type="ECO:0000256" key="1">
    <source>
        <dbReference type="ARBA" id="ARBA00008907"/>
    </source>
</evidence>
<dbReference type="PROSITE" id="PS50082">
    <property type="entry name" value="WD_REPEATS_2"/>
    <property type="match status" value="1"/>
</dbReference>
<dbReference type="InterPro" id="IPR059157">
    <property type="entry name" value="WDR36-Utp21_N"/>
</dbReference>
<evidence type="ECO:0000256" key="7">
    <source>
        <dbReference type="ARBA" id="ARBA00022884"/>
    </source>
</evidence>
<dbReference type="PANTHER" id="PTHR22840">
    <property type="entry name" value="WD REPEAT-CONTAINING PROTEIN 36"/>
    <property type="match status" value="1"/>
</dbReference>
<evidence type="ECO:0000256" key="3">
    <source>
        <dbReference type="ARBA" id="ARBA00022723"/>
    </source>
</evidence>
<keyword evidence="2 10" id="KW-0853">WD repeat</keyword>
<dbReference type="Pfam" id="PF25171">
    <property type="entry name" value="Beta-prop_WDR36-Utp21_1st"/>
    <property type="match status" value="1"/>
</dbReference>
<dbReference type="InterPro" id="IPR000547">
    <property type="entry name" value="Clathrin_H-chain/VPS_repeat"/>
</dbReference>
<dbReference type="Gene3D" id="4.10.1000.10">
    <property type="entry name" value="Zinc finger, CCCH-type"/>
    <property type="match status" value="2"/>
</dbReference>
<dbReference type="InterPro" id="IPR019452">
    <property type="entry name" value="VPS39/TGF_beta_rcpt-assoc_1"/>
</dbReference>
<evidence type="ECO:0000313" key="16">
    <source>
        <dbReference type="EMBL" id="KAG5417231.1"/>
    </source>
</evidence>
<evidence type="ECO:0000256" key="9">
    <source>
        <dbReference type="ARBA" id="ARBA00070136"/>
    </source>
</evidence>
<dbReference type="InterPro" id="IPR036855">
    <property type="entry name" value="Znf_CCCH_sf"/>
</dbReference>
<dbReference type="GeneID" id="93653493"/>
<dbReference type="Proteomes" id="UP000669133">
    <property type="component" value="Unassembled WGS sequence"/>
</dbReference>
<dbReference type="InterPro" id="IPR001680">
    <property type="entry name" value="WD40_rpt"/>
</dbReference>
<dbReference type="Pfam" id="PF25168">
    <property type="entry name" value="Beta-prop_WDR36-Utp21_2nd"/>
    <property type="match status" value="1"/>
</dbReference>
<keyword evidence="6 11" id="KW-0862">Zinc</keyword>
<dbReference type="Pfam" id="PF00642">
    <property type="entry name" value="zf-CCCH"/>
    <property type="match status" value="1"/>
</dbReference>
<dbReference type="GO" id="GO:0006364">
    <property type="term" value="P:rRNA processing"/>
    <property type="evidence" value="ECO:0007669"/>
    <property type="project" value="InterPro"/>
</dbReference>
<dbReference type="GO" id="GO:0006886">
    <property type="term" value="P:intracellular protein transport"/>
    <property type="evidence" value="ECO:0007669"/>
    <property type="project" value="UniProtKB-UniRule"/>
</dbReference>
<dbReference type="FunFam" id="2.130.10.10:FF:000410">
    <property type="entry name" value="U3 small nucleolar RNA-associated protein 21"/>
    <property type="match status" value="1"/>
</dbReference>
<keyword evidence="7" id="KW-0694">RNA-binding</keyword>
<dbReference type="OrthoDB" id="10250769at2759"/>
<feature type="domain" description="C3H1-type" evidence="14">
    <location>
        <begin position="2008"/>
        <end position="2036"/>
    </location>
</feature>